<evidence type="ECO:0000259" key="1">
    <source>
        <dbReference type="Pfam" id="PF13456"/>
    </source>
</evidence>
<dbReference type="EMBL" id="LEKV01003255">
    <property type="protein sequence ID" value="KVI00791.1"/>
    <property type="molecule type" value="Genomic_DNA"/>
</dbReference>
<name>A0A103Y1H2_CYNCS</name>
<dbReference type="InterPro" id="IPR052929">
    <property type="entry name" value="RNase_H-like_EbsB-rel"/>
</dbReference>
<evidence type="ECO:0000313" key="3">
    <source>
        <dbReference type="Proteomes" id="UP000243975"/>
    </source>
</evidence>
<dbReference type="STRING" id="59895.A0A103Y1H2"/>
<dbReference type="Proteomes" id="UP000243975">
    <property type="component" value="Unassembled WGS sequence"/>
</dbReference>
<accession>A0A103Y1H2</accession>
<keyword evidence="3" id="KW-1185">Reference proteome</keyword>
<dbReference type="PANTHER" id="PTHR47074:SF72">
    <property type="entry name" value="RNASE H TYPE-1 DOMAIN-CONTAINING PROTEIN"/>
    <property type="match status" value="1"/>
</dbReference>
<dbReference type="AlphaFoldDB" id="A0A103Y1H2"/>
<feature type="domain" description="RNase H type-1" evidence="1">
    <location>
        <begin position="50"/>
        <end position="133"/>
    </location>
</feature>
<comment type="caution">
    <text evidence="2">The sequence shown here is derived from an EMBL/GenBank/DDBJ whole genome shotgun (WGS) entry which is preliminary data.</text>
</comment>
<dbReference type="CDD" id="cd06222">
    <property type="entry name" value="RNase_H_like"/>
    <property type="match status" value="1"/>
</dbReference>
<gene>
    <name evidence="2" type="ORF">Ccrd_020955</name>
</gene>
<sequence length="142" mass="15558">MQTRSGSGKQTSPTRLGAPTTSFWIGMSLEGPNSRTKCLLSPRRDFLKCNIDAATSENSNSAGFDAILRDSRGTFISTKATPNTSLPPVCECEAYSLRDAILWVQGRGLFNVIFETEAKIVVDAIYDKSHDISEFGDIIFDI</sequence>
<protein>
    <recommendedName>
        <fullName evidence="1">RNase H type-1 domain-containing protein</fullName>
    </recommendedName>
</protein>
<dbReference type="InterPro" id="IPR044730">
    <property type="entry name" value="RNase_H-like_dom_plant"/>
</dbReference>
<dbReference type="InterPro" id="IPR002156">
    <property type="entry name" value="RNaseH_domain"/>
</dbReference>
<dbReference type="Gramene" id="KVI00791">
    <property type="protein sequence ID" value="KVI00791"/>
    <property type="gene ID" value="Ccrd_020955"/>
</dbReference>
<proteinExistence type="predicted"/>
<organism evidence="2 3">
    <name type="scientific">Cynara cardunculus var. scolymus</name>
    <name type="common">Globe artichoke</name>
    <name type="synonym">Cynara scolymus</name>
    <dbReference type="NCBI Taxonomy" id="59895"/>
    <lineage>
        <taxon>Eukaryota</taxon>
        <taxon>Viridiplantae</taxon>
        <taxon>Streptophyta</taxon>
        <taxon>Embryophyta</taxon>
        <taxon>Tracheophyta</taxon>
        <taxon>Spermatophyta</taxon>
        <taxon>Magnoliopsida</taxon>
        <taxon>eudicotyledons</taxon>
        <taxon>Gunneridae</taxon>
        <taxon>Pentapetalae</taxon>
        <taxon>asterids</taxon>
        <taxon>campanulids</taxon>
        <taxon>Asterales</taxon>
        <taxon>Asteraceae</taxon>
        <taxon>Carduoideae</taxon>
        <taxon>Cardueae</taxon>
        <taxon>Carduinae</taxon>
        <taxon>Cynara</taxon>
    </lineage>
</organism>
<reference evidence="2 3" key="1">
    <citation type="journal article" date="2016" name="Sci. Rep.">
        <title>The genome sequence of the outbreeding globe artichoke constructed de novo incorporating a phase-aware low-pass sequencing strategy of F1 progeny.</title>
        <authorList>
            <person name="Scaglione D."/>
            <person name="Reyes-Chin-Wo S."/>
            <person name="Acquadro A."/>
            <person name="Froenicke L."/>
            <person name="Portis E."/>
            <person name="Beitel C."/>
            <person name="Tirone M."/>
            <person name="Mauro R."/>
            <person name="Lo Monaco A."/>
            <person name="Mauromicale G."/>
            <person name="Faccioli P."/>
            <person name="Cattivelli L."/>
            <person name="Rieseberg L."/>
            <person name="Michelmore R."/>
            <person name="Lanteri S."/>
        </authorList>
    </citation>
    <scope>NUCLEOTIDE SEQUENCE [LARGE SCALE GENOMIC DNA]</scope>
    <source>
        <strain evidence="2">2C</strain>
    </source>
</reference>
<evidence type="ECO:0000313" key="2">
    <source>
        <dbReference type="EMBL" id="KVI00791.1"/>
    </source>
</evidence>
<dbReference type="GO" id="GO:0003676">
    <property type="term" value="F:nucleic acid binding"/>
    <property type="evidence" value="ECO:0007669"/>
    <property type="project" value="InterPro"/>
</dbReference>
<dbReference type="PANTHER" id="PTHR47074">
    <property type="entry name" value="BNAC02G40300D PROTEIN"/>
    <property type="match status" value="1"/>
</dbReference>
<dbReference type="GO" id="GO:0004523">
    <property type="term" value="F:RNA-DNA hybrid ribonuclease activity"/>
    <property type="evidence" value="ECO:0007669"/>
    <property type="project" value="InterPro"/>
</dbReference>
<dbReference type="OMA" id="VCECEAY"/>
<dbReference type="Pfam" id="PF13456">
    <property type="entry name" value="RVT_3"/>
    <property type="match status" value="1"/>
</dbReference>